<dbReference type="CDD" id="cd00010">
    <property type="entry name" value="AAI_LTSS"/>
    <property type="match status" value="1"/>
</dbReference>
<dbReference type="InterPro" id="IPR036312">
    <property type="entry name" value="Bifun_inhib/LTP/seed_sf"/>
</dbReference>
<comment type="similarity">
    <text evidence="2">Belongs to the plant LTP family.</text>
</comment>
<organism evidence="12">
    <name type="scientific">Opuntia streptacantha</name>
    <name type="common">Prickly pear cactus</name>
    <name type="synonym">Opuntia cardona</name>
    <dbReference type="NCBI Taxonomy" id="393608"/>
    <lineage>
        <taxon>Eukaryota</taxon>
        <taxon>Viridiplantae</taxon>
        <taxon>Streptophyta</taxon>
        <taxon>Embryophyta</taxon>
        <taxon>Tracheophyta</taxon>
        <taxon>Spermatophyta</taxon>
        <taxon>Magnoliopsida</taxon>
        <taxon>eudicotyledons</taxon>
        <taxon>Gunneridae</taxon>
        <taxon>Pentapetalae</taxon>
        <taxon>Caryophyllales</taxon>
        <taxon>Cactineae</taxon>
        <taxon>Cactaceae</taxon>
        <taxon>Opuntioideae</taxon>
        <taxon>Opuntia</taxon>
    </lineage>
</organism>
<dbReference type="GO" id="GO:0005886">
    <property type="term" value="C:plasma membrane"/>
    <property type="evidence" value="ECO:0007669"/>
    <property type="project" value="UniProtKB-SubCell"/>
</dbReference>
<comment type="subcellular location">
    <subcellularLocation>
        <location evidence="1">Cell membrane</location>
        <topology evidence="1">Lipid-anchor</topology>
        <topology evidence="1">GPI-anchor</topology>
    </subcellularLocation>
</comment>
<evidence type="ECO:0000256" key="2">
    <source>
        <dbReference type="ARBA" id="ARBA00009748"/>
    </source>
</evidence>
<dbReference type="EMBL" id="GISG01189562">
    <property type="protein sequence ID" value="MBA4655893.1"/>
    <property type="molecule type" value="Transcribed_RNA"/>
</dbReference>
<protein>
    <recommendedName>
        <fullName evidence="11">Bifunctional inhibitor/plant lipid transfer protein/seed storage helical domain-containing protein</fullName>
    </recommendedName>
</protein>
<evidence type="ECO:0000256" key="10">
    <source>
        <dbReference type="SAM" id="SignalP"/>
    </source>
</evidence>
<feature type="signal peptide" evidence="10">
    <location>
        <begin position="1"/>
        <end position="25"/>
    </location>
</feature>
<dbReference type="AlphaFoldDB" id="A0A7C9A2F4"/>
<keyword evidence="6" id="KW-1015">Disulfide bond</keyword>
<keyword evidence="3" id="KW-1003">Cell membrane</keyword>
<reference evidence="12" key="1">
    <citation type="journal article" date="2013" name="J. Plant Res.">
        <title>Effect of fungi and light on seed germination of three Opuntia species from semiarid lands of central Mexico.</title>
        <authorList>
            <person name="Delgado-Sanchez P."/>
            <person name="Jimenez-Bremont J.F."/>
            <person name="Guerrero-Gonzalez Mde L."/>
            <person name="Flores J."/>
        </authorList>
    </citation>
    <scope>NUCLEOTIDE SEQUENCE</scope>
    <source>
        <tissue evidence="12">Cladode</tissue>
    </source>
</reference>
<evidence type="ECO:0000313" key="12">
    <source>
        <dbReference type="EMBL" id="MBA4655893.1"/>
    </source>
</evidence>
<dbReference type="Gene3D" id="1.10.110.10">
    <property type="entry name" value="Plant lipid-transfer and hydrophobic proteins"/>
    <property type="match status" value="1"/>
</dbReference>
<keyword evidence="8" id="KW-0449">Lipoprotein</keyword>
<dbReference type="Pfam" id="PF14368">
    <property type="entry name" value="LTP_2"/>
    <property type="match status" value="1"/>
</dbReference>
<evidence type="ECO:0000256" key="7">
    <source>
        <dbReference type="ARBA" id="ARBA00023180"/>
    </source>
</evidence>
<evidence type="ECO:0000256" key="4">
    <source>
        <dbReference type="ARBA" id="ARBA00022622"/>
    </source>
</evidence>
<evidence type="ECO:0000256" key="9">
    <source>
        <dbReference type="SAM" id="MobiDB-lite"/>
    </source>
</evidence>
<keyword evidence="4" id="KW-0336">GPI-anchor</keyword>
<accession>A0A7C9A2F4</accession>
<evidence type="ECO:0000259" key="11">
    <source>
        <dbReference type="Pfam" id="PF14368"/>
    </source>
</evidence>
<feature type="domain" description="Bifunctional inhibitor/plant lipid transfer protein/seed storage helical" evidence="11">
    <location>
        <begin position="19"/>
        <end position="106"/>
    </location>
</feature>
<feature type="compositionally biased region" description="Low complexity" evidence="9">
    <location>
        <begin position="115"/>
        <end position="127"/>
    </location>
</feature>
<feature type="chain" id="PRO_5028139774" description="Bifunctional inhibitor/plant lipid transfer protein/seed storage helical domain-containing protein" evidence="10">
    <location>
        <begin position="26"/>
        <end position="163"/>
    </location>
</feature>
<reference evidence="12" key="2">
    <citation type="submission" date="2020-07" db="EMBL/GenBank/DDBJ databases">
        <authorList>
            <person name="Vera ALvarez R."/>
            <person name="Arias-Moreno D.M."/>
            <person name="Jimenez-Jacinto V."/>
            <person name="Jimenez-Bremont J.F."/>
            <person name="Swaminathan K."/>
            <person name="Moose S.P."/>
            <person name="Guerrero-Gonzalez M.L."/>
            <person name="Marino-Ramirez L."/>
            <person name="Landsman D."/>
            <person name="Rodriguez-Kessler M."/>
            <person name="Delgado-Sanchez P."/>
        </authorList>
    </citation>
    <scope>NUCLEOTIDE SEQUENCE</scope>
    <source>
        <tissue evidence="12">Cladode</tissue>
    </source>
</reference>
<dbReference type="GO" id="GO:0098552">
    <property type="term" value="C:side of membrane"/>
    <property type="evidence" value="ECO:0007669"/>
    <property type="project" value="UniProtKB-KW"/>
</dbReference>
<keyword evidence="4" id="KW-0472">Membrane</keyword>
<name>A0A7C9A2F4_OPUST</name>
<sequence>MTPIGSLRWWLVAVLTAALASSAASQGGGSSQTPSCATKLTGCVDYINGSRTPPPACCGPLKDAVTNERECLCSIYNNKDLLQALHINITQALSLPKLCKIDTGKSANICEGGLPSSSSPGSSSTPPARNGAGSESSLGCNRRITLTGIISSLLILKTYLLFC</sequence>
<dbReference type="PANTHER" id="PTHR33044">
    <property type="entry name" value="BIFUNCTIONAL INHIBITOR/LIPID-TRANSFER PROTEIN/SEED STORAGE 2S ALBUMIN SUPERFAMILY PROTEIN-RELATED"/>
    <property type="match status" value="1"/>
</dbReference>
<evidence type="ECO:0000256" key="3">
    <source>
        <dbReference type="ARBA" id="ARBA00022475"/>
    </source>
</evidence>
<proteinExistence type="inferred from homology"/>
<evidence type="ECO:0000256" key="1">
    <source>
        <dbReference type="ARBA" id="ARBA00004609"/>
    </source>
</evidence>
<dbReference type="InterPro" id="IPR043325">
    <property type="entry name" value="LTSS"/>
</dbReference>
<evidence type="ECO:0000256" key="5">
    <source>
        <dbReference type="ARBA" id="ARBA00022729"/>
    </source>
</evidence>
<evidence type="ECO:0000256" key="8">
    <source>
        <dbReference type="ARBA" id="ARBA00023288"/>
    </source>
</evidence>
<keyword evidence="7" id="KW-0325">Glycoprotein</keyword>
<dbReference type="SUPFAM" id="SSF47699">
    <property type="entry name" value="Bifunctional inhibitor/lipid-transfer protein/seed storage 2S albumin"/>
    <property type="match status" value="1"/>
</dbReference>
<dbReference type="InterPro" id="IPR016140">
    <property type="entry name" value="Bifunc_inhib/LTP/seed_store"/>
</dbReference>
<evidence type="ECO:0000256" key="6">
    <source>
        <dbReference type="ARBA" id="ARBA00023157"/>
    </source>
</evidence>
<feature type="region of interest" description="Disordered" evidence="9">
    <location>
        <begin position="113"/>
        <end position="136"/>
    </location>
</feature>
<keyword evidence="5 10" id="KW-0732">Signal</keyword>